<reference evidence="1" key="2">
    <citation type="journal article" date="2015" name="Fish Shellfish Immunol.">
        <title>Early steps in the European eel (Anguilla anguilla)-Vibrio vulnificus interaction in the gills: Role of the RtxA13 toxin.</title>
        <authorList>
            <person name="Callol A."/>
            <person name="Pajuelo D."/>
            <person name="Ebbesson L."/>
            <person name="Teles M."/>
            <person name="MacKenzie S."/>
            <person name="Amaro C."/>
        </authorList>
    </citation>
    <scope>NUCLEOTIDE SEQUENCE</scope>
</reference>
<proteinExistence type="predicted"/>
<sequence>MNMHFKSQVLIKQTKKSTGIKCITKYQTVFILQLQLKHTF</sequence>
<name>A0A0E9RG70_ANGAN</name>
<accession>A0A0E9RG70</accession>
<dbReference type="AlphaFoldDB" id="A0A0E9RG70"/>
<evidence type="ECO:0000313" key="1">
    <source>
        <dbReference type="EMBL" id="JAH27460.1"/>
    </source>
</evidence>
<protein>
    <submittedName>
        <fullName evidence="1">Uncharacterized protein</fullName>
    </submittedName>
</protein>
<organism evidence="1">
    <name type="scientific">Anguilla anguilla</name>
    <name type="common">European freshwater eel</name>
    <name type="synonym">Muraena anguilla</name>
    <dbReference type="NCBI Taxonomy" id="7936"/>
    <lineage>
        <taxon>Eukaryota</taxon>
        <taxon>Metazoa</taxon>
        <taxon>Chordata</taxon>
        <taxon>Craniata</taxon>
        <taxon>Vertebrata</taxon>
        <taxon>Euteleostomi</taxon>
        <taxon>Actinopterygii</taxon>
        <taxon>Neopterygii</taxon>
        <taxon>Teleostei</taxon>
        <taxon>Anguilliformes</taxon>
        <taxon>Anguillidae</taxon>
        <taxon>Anguilla</taxon>
    </lineage>
</organism>
<reference evidence="1" key="1">
    <citation type="submission" date="2014-11" db="EMBL/GenBank/DDBJ databases">
        <authorList>
            <person name="Amaro Gonzalez C."/>
        </authorList>
    </citation>
    <scope>NUCLEOTIDE SEQUENCE</scope>
</reference>
<dbReference type="EMBL" id="GBXM01081117">
    <property type="protein sequence ID" value="JAH27460.1"/>
    <property type="molecule type" value="Transcribed_RNA"/>
</dbReference>